<name>A0ABR1Z1Q9_9PEZI</name>
<keyword evidence="1" id="KW-1133">Transmembrane helix</keyword>
<evidence type="ECO:0000313" key="2">
    <source>
        <dbReference type="EMBL" id="KAK8246319.1"/>
    </source>
</evidence>
<keyword evidence="1" id="KW-0472">Membrane</keyword>
<dbReference type="EMBL" id="JBBWRZ010000001">
    <property type="protein sequence ID" value="KAK8246319.1"/>
    <property type="molecule type" value="Genomic_DNA"/>
</dbReference>
<keyword evidence="3" id="KW-1185">Reference proteome</keyword>
<gene>
    <name evidence="2" type="ORF">HDK90DRAFT_506112</name>
</gene>
<feature type="transmembrane region" description="Helical" evidence="1">
    <location>
        <begin position="64"/>
        <end position="84"/>
    </location>
</feature>
<proteinExistence type="predicted"/>
<comment type="caution">
    <text evidence="2">The sequence shown here is derived from an EMBL/GenBank/DDBJ whole genome shotgun (WGS) entry which is preliminary data.</text>
</comment>
<organism evidence="2 3">
    <name type="scientific">Phyllosticta capitalensis</name>
    <dbReference type="NCBI Taxonomy" id="121624"/>
    <lineage>
        <taxon>Eukaryota</taxon>
        <taxon>Fungi</taxon>
        <taxon>Dikarya</taxon>
        <taxon>Ascomycota</taxon>
        <taxon>Pezizomycotina</taxon>
        <taxon>Dothideomycetes</taxon>
        <taxon>Dothideomycetes incertae sedis</taxon>
        <taxon>Botryosphaeriales</taxon>
        <taxon>Phyllostictaceae</taxon>
        <taxon>Phyllosticta</taxon>
    </lineage>
</organism>
<dbReference type="Proteomes" id="UP001492380">
    <property type="component" value="Unassembled WGS sequence"/>
</dbReference>
<evidence type="ECO:0000256" key="1">
    <source>
        <dbReference type="SAM" id="Phobius"/>
    </source>
</evidence>
<feature type="transmembrane region" description="Helical" evidence="1">
    <location>
        <begin position="144"/>
        <end position="163"/>
    </location>
</feature>
<keyword evidence="1" id="KW-0812">Transmembrane</keyword>
<evidence type="ECO:0000313" key="3">
    <source>
        <dbReference type="Proteomes" id="UP001492380"/>
    </source>
</evidence>
<protein>
    <submittedName>
        <fullName evidence="2">Uncharacterized protein</fullName>
    </submittedName>
</protein>
<accession>A0ABR1Z1Q9</accession>
<reference evidence="2 3" key="1">
    <citation type="submission" date="2024-04" db="EMBL/GenBank/DDBJ databases">
        <title>Phyllosticta paracitricarpa is synonymous to the EU quarantine fungus P. citricarpa based on phylogenomic analyses.</title>
        <authorList>
            <consortium name="Lawrence Berkeley National Laboratory"/>
            <person name="Van Ingen-Buijs V.A."/>
            <person name="Van Westerhoven A.C."/>
            <person name="Haridas S."/>
            <person name="Skiadas P."/>
            <person name="Martin F."/>
            <person name="Groenewald J.Z."/>
            <person name="Crous P.W."/>
            <person name="Seidl M.F."/>
        </authorList>
    </citation>
    <scope>NUCLEOTIDE SEQUENCE [LARGE SCALE GENOMIC DNA]</scope>
    <source>
        <strain evidence="2 3">CBS 123374</strain>
    </source>
</reference>
<sequence length="165" mass="18166">MATIDTLLSSFHLLKALNSAYGLYFCAKSITNLQKYEEKTEKAAEYSDTVATELRKTRTTQGSALIATVVSLAASLYLTATRLAPPRSPWPDLALNAANVVLLYGTRVYVDGYWRNKAKVPFVEGYNEAIGSTQNIVVILDRSWRAWLGTLGFTGVVAVAIWARL</sequence>